<proteinExistence type="predicted"/>
<dbReference type="InterPro" id="IPR024402">
    <property type="entry name" value="DUF2726"/>
</dbReference>
<accession>A0ABW7P282</accession>
<keyword evidence="2" id="KW-0472">Membrane</keyword>
<dbReference type="EMBL" id="JBGFTR010000013">
    <property type="protein sequence ID" value="MFH7565586.1"/>
    <property type="molecule type" value="Genomic_DNA"/>
</dbReference>
<organism evidence="4 5">
    <name type="scientific">Oceanimonas smirnovii</name>
    <dbReference type="NCBI Taxonomy" id="264574"/>
    <lineage>
        <taxon>Bacteria</taxon>
        <taxon>Pseudomonadati</taxon>
        <taxon>Pseudomonadota</taxon>
        <taxon>Gammaproteobacteria</taxon>
        <taxon>Aeromonadales</taxon>
        <taxon>Aeromonadaceae</taxon>
        <taxon>Oceanimonas</taxon>
    </lineage>
</organism>
<keyword evidence="2" id="KW-1133">Transmembrane helix</keyword>
<dbReference type="RefSeq" id="WP_346351828.1">
    <property type="nucleotide sequence ID" value="NZ_CP166302.1"/>
</dbReference>
<keyword evidence="2" id="KW-0812">Transmembrane</keyword>
<feature type="region of interest" description="Disordered" evidence="1">
    <location>
        <begin position="181"/>
        <end position="201"/>
    </location>
</feature>
<sequence>MDWLPVSLLDWLMLTFVGLLVLLMLYSLLRRLWRGKPKVLFEPAVMFSPEAATAFALLEQAVNHRLRVFAAVQMSEVLAVSAALGKAQREQAAQMMLGETLDFVLCSPGELMPRVVVALTDDSLSRTDGRHRHRLLEQIETAGLPVVHLSPKDWPEPGMLWEEIAALLQPDTIQPFAVNGRREPTLSLPDDEPDDEPEIKW</sequence>
<protein>
    <submittedName>
        <fullName evidence="4">DUF2726 domain-containing protein</fullName>
    </submittedName>
</protein>
<comment type="caution">
    <text evidence="4">The sequence shown here is derived from an EMBL/GenBank/DDBJ whole genome shotgun (WGS) entry which is preliminary data.</text>
</comment>
<gene>
    <name evidence="4" type="ORF">AB9R89_09640</name>
</gene>
<evidence type="ECO:0000313" key="4">
    <source>
        <dbReference type="EMBL" id="MFH7565586.1"/>
    </source>
</evidence>
<reference evidence="4 5" key="1">
    <citation type="submission" date="2024-08" db="EMBL/GenBank/DDBJ databases">
        <title>Oceanimonas smirnovii Genome sequencing and assembly.</title>
        <authorList>
            <person name="Tang B."/>
        </authorList>
    </citation>
    <scope>NUCLEOTIDE SEQUENCE [LARGE SCALE GENOMIC DNA]</scope>
    <source>
        <strain evidence="4 5">OS2020-119</strain>
    </source>
</reference>
<dbReference type="Proteomes" id="UP001610706">
    <property type="component" value="Unassembled WGS sequence"/>
</dbReference>
<keyword evidence="5" id="KW-1185">Reference proteome</keyword>
<dbReference type="Pfam" id="PF10881">
    <property type="entry name" value="DUF2726"/>
    <property type="match status" value="1"/>
</dbReference>
<evidence type="ECO:0000259" key="3">
    <source>
        <dbReference type="Pfam" id="PF10881"/>
    </source>
</evidence>
<evidence type="ECO:0000256" key="1">
    <source>
        <dbReference type="SAM" id="MobiDB-lite"/>
    </source>
</evidence>
<evidence type="ECO:0000313" key="5">
    <source>
        <dbReference type="Proteomes" id="UP001610706"/>
    </source>
</evidence>
<feature type="domain" description="DUF2726" evidence="3">
    <location>
        <begin position="46"/>
        <end position="164"/>
    </location>
</feature>
<evidence type="ECO:0000256" key="2">
    <source>
        <dbReference type="SAM" id="Phobius"/>
    </source>
</evidence>
<feature type="compositionally biased region" description="Acidic residues" evidence="1">
    <location>
        <begin position="189"/>
        <end position="201"/>
    </location>
</feature>
<name>A0ABW7P282_9GAMM</name>
<feature type="transmembrane region" description="Helical" evidence="2">
    <location>
        <begin position="12"/>
        <end position="29"/>
    </location>
</feature>